<feature type="compositionally biased region" description="Low complexity" evidence="7">
    <location>
        <begin position="470"/>
        <end position="481"/>
    </location>
</feature>
<keyword evidence="10" id="KW-1185">Reference proteome</keyword>
<feature type="region of interest" description="Disordered" evidence="7">
    <location>
        <begin position="535"/>
        <end position="555"/>
    </location>
</feature>
<feature type="transmembrane region" description="Helical" evidence="8">
    <location>
        <begin position="128"/>
        <end position="152"/>
    </location>
</feature>
<protein>
    <recommendedName>
        <fullName evidence="11">Neurogenic protein big brain</fullName>
    </recommendedName>
</protein>
<accession>A0A9P0C8T8</accession>
<feature type="transmembrane region" description="Helical" evidence="8">
    <location>
        <begin position="51"/>
        <end position="73"/>
    </location>
</feature>
<feature type="transmembrane region" description="Helical" evidence="8">
    <location>
        <begin position="207"/>
        <end position="224"/>
    </location>
</feature>
<evidence type="ECO:0000313" key="9">
    <source>
        <dbReference type="EMBL" id="CAH0766762.1"/>
    </source>
</evidence>
<feature type="transmembrane region" description="Helical" evidence="8">
    <location>
        <begin position="244"/>
        <end position="265"/>
    </location>
</feature>
<reference evidence="9" key="1">
    <citation type="submission" date="2021-12" db="EMBL/GenBank/DDBJ databases">
        <authorList>
            <person name="King R."/>
        </authorList>
    </citation>
    <scope>NUCLEOTIDE SEQUENCE</scope>
</reference>
<dbReference type="InterPro" id="IPR022357">
    <property type="entry name" value="MIP_CS"/>
</dbReference>
<evidence type="ECO:0000256" key="2">
    <source>
        <dbReference type="ARBA" id="ARBA00006175"/>
    </source>
</evidence>
<evidence type="ECO:0008006" key="11">
    <source>
        <dbReference type="Google" id="ProtNLM"/>
    </source>
</evidence>
<comment type="subcellular location">
    <subcellularLocation>
        <location evidence="1">Membrane</location>
        <topology evidence="1">Multi-pass membrane protein</topology>
    </subcellularLocation>
</comment>
<feature type="compositionally biased region" description="Basic and acidic residues" evidence="7">
    <location>
        <begin position="285"/>
        <end position="295"/>
    </location>
</feature>
<feature type="compositionally biased region" description="Polar residues" evidence="7">
    <location>
        <begin position="494"/>
        <end position="504"/>
    </location>
</feature>
<evidence type="ECO:0000256" key="5">
    <source>
        <dbReference type="ARBA" id="ARBA00022989"/>
    </source>
</evidence>
<keyword evidence="6 8" id="KW-0472">Membrane</keyword>
<evidence type="ECO:0000256" key="3">
    <source>
        <dbReference type="ARBA" id="ARBA00022448"/>
    </source>
</evidence>
<dbReference type="Gene3D" id="1.20.1080.10">
    <property type="entry name" value="Glycerol uptake facilitator protein"/>
    <property type="match status" value="1"/>
</dbReference>
<keyword evidence="5 8" id="KW-1133">Transmembrane helix</keyword>
<dbReference type="PRINTS" id="PR00783">
    <property type="entry name" value="MINTRINSICP"/>
</dbReference>
<dbReference type="GO" id="GO:0005886">
    <property type="term" value="C:plasma membrane"/>
    <property type="evidence" value="ECO:0007669"/>
    <property type="project" value="TreeGrafter"/>
</dbReference>
<sequence>MASENMSVAAPTVEVQISTLLDKIEAMRQEQLQAGPPRLLPMQAEMRTLEFWRSVIAECIATFLFVFIVSGAASSSVTGGSPTSTTLAAACAAGLSVAALSACFYHVSGAHINPAISIAMAFTKQISTFRAFMFVVAQCGGGIAGAAILYGISNPNHYVNLNARASHSPFHLSAWDRFASEMVLTFVVVFTYFITTDRKRKLFNRPHFPVAAAYFACGLVAMPSLNPARALGPAFVLNKWTDHWVNWCGPISGGILAAFIFEHIFNSNRQKNSNTNMDEDSSSIHSDEDTYDDLDKQRSTYNTLRAIQSGTDLYRTMAAHPTSPNGVIHGYCPSLNSASLYSAPSKIDRVESLYAGTKSLYTKSPVLTRANLHRSQSVYTKSSNSQPMAPMASVNMRESPPRPGPLIPAQSLYPMRLNTISAPSPSNSSVSNQNQQNQQRLGMENVYGVRSAIMNATGVYGKQANSHQDSGYSNGNGNNPSKHSKRDDYGYTHHISSNQKGTSCNAGMKQCNSYHTGMTQGSRSEHSALQMQQNLGIPTVGPPPPYPQSQPGLQY</sequence>
<dbReference type="InterPro" id="IPR000425">
    <property type="entry name" value="MIP"/>
</dbReference>
<feature type="transmembrane region" description="Helical" evidence="8">
    <location>
        <begin position="178"/>
        <end position="195"/>
    </location>
</feature>
<organism evidence="9 10">
    <name type="scientific">Bemisia tabaci</name>
    <name type="common">Sweetpotato whitefly</name>
    <name type="synonym">Aleurodes tabaci</name>
    <dbReference type="NCBI Taxonomy" id="7038"/>
    <lineage>
        <taxon>Eukaryota</taxon>
        <taxon>Metazoa</taxon>
        <taxon>Ecdysozoa</taxon>
        <taxon>Arthropoda</taxon>
        <taxon>Hexapoda</taxon>
        <taxon>Insecta</taxon>
        <taxon>Pterygota</taxon>
        <taxon>Neoptera</taxon>
        <taxon>Paraneoptera</taxon>
        <taxon>Hemiptera</taxon>
        <taxon>Sternorrhyncha</taxon>
        <taxon>Aleyrodoidea</taxon>
        <taxon>Aleyrodidae</taxon>
        <taxon>Aleyrodinae</taxon>
        <taxon>Bemisia</taxon>
    </lineage>
</organism>
<evidence type="ECO:0000256" key="7">
    <source>
        <dbReference type="SAM" id="MobiDB-lite"/>
    </source>
</evidence>
<dbReference type="CDD" id="cd00333">
    <property type="entry name" value="MIP"/>
    <property type="match status" value="1"/>
</dbReference>
<name>A0A9P0C8T8_BEMTA</name>
<proteinExistence type="inferred from homology"/>
<feature type="region of interest" description="Disordered" evidence="7">
    <location>
        <begin position="376"/>
        <end position="438"/>
    </location>
</feature>
<dbReference type="GO" id="GO:0015250">
    <property type="term" value="F:water channel activity"/>
    <property type="evidence" value="ECO:0007669"/>
    <property type="project" value="TreeGrafter"/>
</dbReference>
<comment type="similarity">
    <text evidence="2">Belongs to the MIP/aquaporin (TC 1.A.8) family.</text>
</comment>
<dbReference type="EMBL" id="OU963863">
    <property type="protein sequence ID" value="CAH0766762.1"/>
    <property type="molecule type" value="Genomic_DNA"/>
</dbReference>
<feature type="compositionally biased region" description="Polar residues" evidence="7">
    <location>
        <begin position="376"/>
        <end position="387"/>
    </location>
</feature>
<dbReference type="PROSITE" id="PS00221">
    <property type="entry name" value="MIP"/>
    <property type="match status" value="1"/>
</dbReference>
<evidence type="ECO:0000256" key="8">
    <source>
        <dbReference type="SAM" id="Phobius"/>
    </source>
</evidence>
<feature type="region of interest" description="Disordered" evidence="7">
    <location>
        <begin position="462"/>
        <end position="504"/>
    </location>
</feature>
<keyword evidence="4 8" id="KW-0812">Transmembrane</keyword>
<dbReference type="InterPro" id="IPR023271">
    <property type="entry name" value="Aquaporin-like"/>
</dbReference>
<evidence type="ECO:0000256" key="1">
    <source>
        <dbReference type="ARBA" id="ARBA00004141"/>
    </source>
</evidence>
<dbReference type="PANTHER" id="PTHR19139:SF268">
    <property type="entry name" value="NEUROGENIC PROTEIN BIG BRAIN"/>
    <property type="match status" value="1"/>
</dbReference>
<dbReference type="OrthoDB" id="3222at2759"/>
<dbReference type="AlphaFoldDB" id="A0A9P0C8T8"/>
<dbReference type="KEGG" id="btab:109037738"/>
<dbReference type="Pfam" id="PF00230">
    <property type="entry name" value="MIP"/>
    <property type="match status" value="1"/>
</dbReference>
<dbReference type="SUPFAM" id="SSF81338">
    <property type="entry name" value="Aquaporin-like"/>
    <property type="match status" value="1"/>
</dbReference>
<evidence type="ECO:0000256" key="4">
    <source>
        <dbReference type="ARBA" id="ARBA00022692"/>
    </source>
</evidence>
<evidence type="ECO:0000313" key="10">
    <source>
        <dbReference type="Proteomes" id="UP001152759"/>
    </source>
</evidence>
<dbReference type="InterPro" id="IPR034294">
    <property type="entry name" value="Aquaporin_transptr"/>
</dbReference>
<feature type="compositionally biased region" description="Low complexity" evidence="7">
    <location>
        <begin position="423"/>
        <end position="438"/>
    </location>
</feature>
<feature type="region of interest" description="Disordered" evidence="7">
    <location>
        <begin position="271"/>
        <end position="295"/>
    </location>
</feature>
<dbReference type="Proteomes" id="UP001152759">
    <property type="component" value="Chromosome 2"/>
</dbReference>
<gene>
    <name evidence="9" type="ORF">BEMITA_LOCUS4444</name>
</gene>
<dbReference type="PANTHER" id="PTHR19139">
    <property type="entry name" value="AQUAPORIN TRANSPORTER"/>
    <property type="match status" value="1"/>
</dbReference>
<feature type="transmembrane region" description="Helical" evidence="8">
    <location>
        <begin position="85"/>
        <end position="107"/>
    </location>
</feature>
<evidence type="ECO:0000256" key="6">
    <source>
        <dbReference type="ARBA" id="ARBA00023136"/>
    </source>
</evidence>
<keyword evidence="3" id="KW-0813">Transport</keyword>